<dbReference type="InterPro" id="IPR025388">
    <property type="entry name" value="Alginate_export_dom"/>
</dbReference>
<dbReference type="Gene3D" id="2.40.160.100">
    <property type="match status" value="1"/>
</dbReference>
<dbReference type="InterPro" id="IPR053728">
    <property type="entry name" value="Alginate_Permeability_Chnl"/>
</dbReference>
<dbReference type="OrthoDB" id="9789168at2"/>
<feature type="domain" description="Alginate export" evidence="1">
    <location>
        <begin position="82"/>
        <end position="486"/>
    </location>
</feature>
<name>A0A4P9UQ92_METBY</name>
<proteinExistence type="predicted"/>
<organism evidence="2 3">
    <name type="scientific">Methylotuvimicrobium buryatense</name>
    <name type="common">Methylomicrobium buryatense</name>
    <dbReference type="NCBI Taxonomy" id="95641"/>
    <lineage>
        <taxon>Bacteria</taxon>
        <taxon>Pseudomonadati</taxon>
        <taxon>Pseudomonadota</taxon>
        <taxon>Gammaproteobacteria</taxon>
        <taxon>Methylococcales</taxon>
        <taxon>Methylococcaceae</taxon>
        <taxon>Methylotuvimicrobium</taxon>
    </lineage>
</organism>
<dbReference type="KEGG" id="mbur:EQU24_09395"/>
<keyword evidence="3" id="KW-1185">Reference proteome</keyword>
<dbReference type="Proteomes" id="UP000305881">
    <property type="component" value="Chromosome"/>
</dbReference>
<dbReference type="RefSeq" id="WP_138767142.1">
    <property type="nucleotide sequence ID" value="NZ_CP035467.1"/>
</dbReference>
<evidence type="ECO:0000313" key="2">
    <source>
        <dbReference type="EMBL" id="QCW82431.1"/>
    </source>
</evidence>
<accession>A0A4P9UQ92</accession>
<protein>
    <recommendedName>
        <fullName evidence="1">Alginate export domain-containing protein</fullName>
    </recommendedName>
</protein>
<evidence type="ECO:0000313" key="3">
    <source>
        <dbReference type="Proteomes" id="UP000305881"/>
    </source>
</evidence>
<dbReference type="AlphaFoldDB" id="A0A4P9UQ92"/>
<dbReference type="Pfam" id="PF13372">
    <property type="entry name" value="Alginate_exp"/>
    <property type="match status" value="1"/>
</dbReference>
<dbReference type="EMBL" id="CP035467">
    <property type="protein sequence ID" value="QCW82431.1"/>
    <property type="molecule type" value="Genomic_DNA"/>
</dbReference>
<evidence type="ECO:0000259" key="1">
    <source>
        <dbReference type="Pfam" id="PF13372"/>
    </source>
</evidence>
<gene>
    <name evidence="2" type="ORF">EQU24_09395</name>
</gene>
<reference evidence="3" key="1">
    <citation type="journal article" date="2019" name="J. Bacteriol.">
        <title>A Mutagenic Screen Identifies a TonB-Dependent Receptor Required for the Lanthanide Metal Switch in the Type I Methanotroph 'Methylotuvimicrobium buryatense' 5GB1C.</title>
        <authorList>
            <person name="Groom J.D."/>
            <person name="Ford S.M."/>
            <person name="Pesesky M.W."/>
            <person name="Lidstrom M.E."/>
        </authorList>
    </citation>
    <scope>NUCLEOTIDE SEQUENCE [LARGE SCALE GENOMIC DNA]</scope>
    <source>
        <strain evidence="3">5GB1C</strain>
    </source>
</reference>
<sequence>MFKKPLSQLVSEYSTDTAIPGITLAVAGLISSPIALADATAKRAAAPPLACFSSQMNDRLADHPRYEKPLWNLHDALTLPDWLSISLEQRTRYELLDGQFRAHAQGGDQQIPLETCLSLEASFDAFRFGVEFLDSRQFGSDSGSPINNTHANEADFLQAYLAFAQRNFLDSGIGAEVILGRQTLNFGSRRLVARNVFRNTINAFTGARLRFQDNGKWQFNGFATMPVGRYPNDRQELLDGKHKWDKELYKTWFSGGFLEIYDIGWKTNAELYLYHLSEGDQNDNATLNRRLLTPGMRWYRKEARGEFGFQLETAGQFGTVRATKEAGDERDLDHTAWFQHVSVGYTVDMPWSPRLALHYDYASGDSDPNDNKSERFDTLFGARRFEYSPTGIYGAVARGNLNSPGYRLIISPRDDLQAFFSHRFFWLAESRDSWTAADLRDTSGASGDYLGHQIELSTRWDVNSSLNLETGWTHLFKGGFAHDAPNAPDGQDVDYTFRTSNFGSARGGAWVSDKGFASMELA</sequence>
<dbReference type="STRING" id="675511.GCA_000341735_01157"/>